<keyword evidence="2" id="KW-1185">Reference proteome</keyword>
<protein>
    <submittedName>
        <fullName evidence="1">Uncharacterized protein</fullName>
    </submittedName>
</protein>
<dbReference type="Proteomes" id="UP000799324">
    <property type="component" value="Unassembled WGS sequence"/>
</dbReference>
<name>A0A6A6SNM1_9PLEO</name>
<gene>
    <name evidence="1" type="ORF">K491DRAFT_699289</name>
</gene>
<evidence type="ECO:0000313" key="1">
    <source>
        <dbReference type="EMBL" id="KAF2647948.1"/>
    </source>
</evidence>
<sequence length="55" mass="6192">MHTIQRSPRSPSLTPMDLIIRSSRLPYPSRISPCSAPEHNPPPTKRPLNILLACF</sequence>
<accession>A0A6A6SNM1</accession>
<reference evidence="1" key="1">
    <citation type="journal article" date="2020" name="Stud. Mycol.">
        <title>101 Dothideomycetes genomes: a test case for predicting lifestyles and emergence of pathogens.</title>
        <authorList>
            <person name="Haridas S."/>
            <person name="Albert R."/>
            <person name="Binder M."/>
            <person name="Bloem J."/>
            <person name="Labutti K."/>
            <person name="Salamov A."/>
            <person name="Andreopoulos B."/>
            <person name="Baker S."/>
            <person name="Barry K."/>
            <person name="Bills G."/>
            <person name="Bluhm B."/>
            <person name="Cannon C."/>
            <person name="Castanera R."/>
            <person name="Culley D."/>
            <person name="Daum C."/>
            <person name="Ezra D."/>
            <person name="Gonzalez J."/>
            <person name="Henrissat B."/>
            <person name="Kuo A."/>
            <person name="Liang C."/>
            <person name="Lipzen A."/>
            <person name="Lutzoni F."/>
            <person name="Magnuson J."/>
            <person name="Mondo S."/>
            <person name="Nolan M."/>
            <person name="Ohm R."/>
            <person name="Pangilinan J."/>
            <person name="Park H.-J."/>
            <person name="Ramirez L."/>
            <person name="Alfaro M."/>
            <person name="Sun H."/>
            <person name="Tritt A."/>
            <person name="Yoshinaga Y."/>
            <person name="Zwiers L.-H."/>
            <person name="Turgeon B."/>
            <person name="Goodwin S."/>
            <person name="Spatafora J."/>
            <person name="Crous P."/>
            <person name="Grigoriev I."/>
        </authorList>
    </citation>
    <scope>NUCLEOTIDE SEQUENCE</scope>
    <source>
        <strain evidence="1">CBS 122681</strain>
    </source>
</reference>
<evidence type="ECO:0000313" key="2">
    <source>
        <dbReference type="Proteomes" id="UP000799324"/>
    </source>
</evidence>
<dbReference type="AlphaFoldDB" id="A0A6A6SNM1"/>
<organism evidence="1 2">
    <name type="scientific">Lophiostoma macrostomum CBS 122681</name>
    <dbReference type="NCBI Taxonomy" id="1314788"/>
    <lineage>
        <taxon>Eukaryota</taxon>
        <taxon>Fungi</taxon>
        <taxon>Dikarya</taxon>
        <taxon>Ascomycota</taxon>
        <taxon>Pezizomycotina</taxon>
        <taxon>Dothideomycetes</taxon>
        <taxon>Pleosporomycetidae</taxon>
        <taxon>Pleosporales</taxon>
        <taxon>Lophiostomataceae</taxon>
        <taxon>Lophiostoma</taxon>
    </lineage>
</organism>
<proteinExistence type="predicted"/>
<dbReference type="EMBL" id="MU004569">
    <property type="protein sequence ID" value="KAF2647948.1"/>
    <property type="molecule type" value="Genomic_DNA"/>
</dbReference>